<feature type="transmembrane region" description="Helical" evidence="7">
    <location>
        <begin position="6"/>
        <end position="25"/>
    </location>
</feature>
<feature type="transmembrane region" description="Helical" evidence="7">
    <location>
        <begin position="70"/>
        <end position="89"/>
    </location>
</feature>
<comment type="similarity">
    <text evidence="2">Belongs to the DoxX family.</text>
</comment>
<evidence type="ECO:0000256" key="1">
    <source>
        <dbReference type="ARBA" id="ARBA00004651"/>
    </source>
</evidence>
<accession>A0A2W5N6F2</accession>
<evidence type="ECO:0000256" key="7">
    <source>
        <dbReference type="SAM" id="Phobius"/>
    </source>
</evidence>
<organism evidence="8 9">
    <name type="scientific">Rhodovulum sulfidophilum</name>
    <name type="common">Rhodobacter sulfidophilus</name>
    <dbReference type="NCBI Taxonomy" id="35806"/>
    <lineage>
        <taxon>Bacteria</taxon>
        <taxon>Pseudomonadati</taxon>
        <taxon>Pseudomonadota</taxon>
        <taxon>Alphaproteobacteria</taxon>
        <taxon>Rhodobacterales</taxon>
        <taxon>Paracoccaceae</taxon>
        <taxon>Rhodovulum</taxon>
    </lineage>
</organism>
<sequence length="140" mass="14649">MTNLNAPLLLVARILLSFMFIQAGFGKLGDIQGTMAYTASGGLPGFMAFPAIAIEALGGLAILVGFQTRWAALALAVFCVVAAYFFHYLPAQGLEGMERMGQMINFAKNLTIAGGFLTLIASGPGALSVDAYLGRNRGLA</sequence>
<dbReference type="EMBL" id="QFPW01000009">
    <property type="protein sequence ID" value="PZQ49041.1"/>
    <property type="molecule type" value="Genomic_DNA"/>
</dbReference>
<dbReference type="PANTHER" id="PTHR33452">
    <property type="entry name" value="OXIDOREDUCTASE CATD-RELATED"/>
    <property type="match status" value="1"/>
</dbReference>
<reference evidence="8 9" key="1">
    <citation type="submission" date="2017-08" db="EMBL/GenBank/DDBJ databases">
        <title>Infants hospitalized years apart are colonized by the same room-sourced microbial strains.</title>
        <authorList>
            <person name="Brooks B."/>
            <person name="Olm M.R."/>
            <person name="Firek B.A."/>
            <person name="Baker R."/>
            <person name="Thomas B.C."/>
            <person name="Morowitz M.J."/>
            <person name="Banfield J.F."/>
        </authorList>
    </citation>
    <scope>NUCLEOTIDE SEQUENCE [LARGE SCALE GENOMIC DNA]</scope>
    <source>
        <strain evidence="8">S2_005_002_R2_34</strain>
    </source>
</reference>
<proteinExistence type="inferred from homology"/>
<dbReference type="AlphaFoldDB" id="A0A2W5N6F2"/>
<evidence type="ECO:0000256" key="4">
    <source>
        <dbReference type="ARBA" id="ARBA00022692"/>
    </source>
</evidence>
<gene>
    <name evidence="8" type="ORF">DI556_12920</name>
</gene>
<evidence type="ECO:0000256" key="2">
    <source>
        <dbReference type="ARBA" id="ARBA00006679"/>
    </source>
</evidence>
<evidence type="ECO:0000313" key="8">
    <source>
        <dbReference type="EMBL" id="PZQ49041.1"/>
    </source>
</evidence>
<dbReference type="Proteomes" id="UP000249185">
    <property type="component" value="Unassembled WGS sequence"/>
</dbReference>
<dbReference type="InterPro" id="IPR051907">
    <property type="entry name" value="DoxX-like_oxidoreductase"/>
</dbReference>
<name>A0A2W5N6F2_RHOSU</name>
<evidence type="ECO:0000313" key="9">
    <source>
        <dbReference type="Proteomes" id="UP000249185"/>
    </source>
</evidence>
<feature type="transmembrane region" description="Helical" evidence="7">
    <location>
        <begin position="110"/>
        <end position="133"/>
    </location>
</feature>
<evidence type="ECO:0000256" key="5">
    <source>
        <dbReference type="ARBA" id="ARBA00022989"/>
    </source>
</evidence>
<comment type="caution">
    <text evidence="8">The sequence shown here is derived from an EMBL/GenBank/DDBJ whole genome shotgun (WGS) entry which is preliminary data.</text>
</comment>
<dbReference type="Pfam" id="PF07681">
    <property type="entry name" value="DoxX"/>
    <property type="match status" value="1"/>
</dbReference>
<comment type="subcellular location">
    <subcellularLocation>
        <location evidence="1">Cell membrane</location>
        <topology evidence="1">Multi-pass membrane protein</topology>
    </subcellularLocation>
</comment>
<keyword evidence="5 7" id="KW-1133">Transmembrane helix</keyword>
<keyword evidence="6 7" id="KW-0472">Membrane</keyword>
<keyword evidence="4 7" id="KW-0812">Transmembrane</keyword>
<evidence type="ECO:0000256" key="3">
    <source>
        <dbReference type="ARBA" id="ARBA00022475"/>
    </source>
</evidence>
<protein>
    <submittedName>
        <fullName evidence="8">DoxX family protein</fullName>
    </submittedName>
</protein>
<dbReference type="PANTHER" id="PTHR33452:SF1">
    <property type="entry name" value="INNER MEMBRANE PROTEIN YPHA-RELATED"/>
    <property type="match status" value="1"/>
</dbReference>
<keyword evidence="3" id="KW-1003">Cell membrane</keyword>
<dbReference type="GO" id="GO:0005886">
    <property type="term" value="C:plasma membrane"/>
    <property type="evidence" value="ECO:0007669"/>
    <property type="project" value="UniProtKB-SubCell"/>
</dbReference>
<feature type="transmembrane region" description="Helical" evidence="7">
    <location>
        <begin position="46"/>
        <end position="64"/>
    </location>
</feature>
<evidence type="ECO:0000256" key="6">
    <source>
        <dbReference type="ARBA" id="ARBA00023136"/>
    </source>
</evidence>
<dbReference type="InterPro" id="IPR032808">
    <property type="entry name" value="DoxX"/>
</dbReference>